<evidence type="ECO:0000313" key="2">
    <source>
        <dbReference type="Proteomes" id="UP001175211"/>
    </source>
</evidence>
<dbReference type="AlphaFoldDB" id="A0AA39JIP9"/>
<dbReference type="GeneID" id="85349233"/>
<comment type="caution">
    <text evidence="1">The sequence shown here is derived from an EMBL/GenBank/DDBJ whole genome shotgun (WGS) entry which is preliminary data.</text>
</comment>
<dbReference type="Proteomes" id="UP001175211">
    <property type="component" value="Unassembled WGS sequence"/>
</dbReference>
<reference evidence="1" key="1">
    <citation type="submission" date="2023-06" db="EMBL/GenBank/DDBJ databases">
        <authorList>
            <consortium name="Lawrence Berkeley National Laboratory"/>
            <person name="Ahrendt S."/>
            <person name="Sahu N."/>
            <person name="Indic B."/>
            <person name="Wong-Bajracharya J."/>
            <person name="Merenyi Z."/>
            <person name="Ke H.-M."/>
            <person name="Monk M."/>
            <person name="Kocsube S."/>
            <person name="Drula E."/>
            <person name="Lipzen A."/>
            <person name="Balint B."/>
            <person name="Henrissat B."/>
            <person name="Andreopoulos B."/>
            <person name="Martin F.M."/>
            <person name="Harder C.B."/>
            <person name="Rigling D."/>
            <person name="Ford K.L."/>
            <person name="Foster G.D."/>
            <person name="Pangilinan J."/>
            <person name="Papanicolaou A."/>
            <person name="Barry K."/>
            <person name="LaButti K."/>
            <person name="Viragh M."/>
            <person name="Koriabine M."/>
            <person name="Yan M."/>
            <person name="Riley R."/>
            <person name="Champramary S."/>
            <person name="Plett K.L."/>
            <person name="Tsai I.J."/>
            <person name="Slot J."/>
            <person name="Sipos G."/>
            <person name="Plett J."/>
            <person name="Nagy L.G."/>
            <person name="Grigoriev I.V."/>
        </authorList>
    </citation>
    <scope>NUCLEOTIDE SEQUENCE</scope>
    <source>
        <strain evidence="1">CCBAS 213</strain>
    </source>
</reference>
<keyword evidence="2" id="KW-1185">Reference proteome</keyword>
<sequence length="287" mass="32498">MSASPLYTIHWYDGYKPCFPLEFESLDRYKALEHCDMLKRLRRQVSLDPVHPGLAFEALIPARLVPSGPEHRPLPPFALKGGRFRLVIHHGIQNEIGYLSQVGVADVKEIDQSEYLGRVVRKFFQASLMQLPVMFSNRSIDYGSPRELAGVEDLVYNALKDIQGLVIPYYYEKHKFLMPNGEWARAIFKFCKAFFSAFPVDVTDDKHVASKQAVAERNRQPEDASDFLAACGGIGGSCGRSFLADEEKAIESLMCLRLLVGHPYSLNHIYCHSLSQNRYPSGPLFRV</sequence>
<name>A0AA39JIP9_ARMTA</name>
<proteinExistence type="predicted"/>
<dbReference type="RefSeq" id="XP_060324314.1">
    <property type="nucleotide sequence ID" value="XM_060465685.1"/>
</dbReference>
<gene>
    <name evidence="1" type="ORF">EV420DRAFT_1076534</name>
</gene>
<protein>
    <submittedName>
        <fullName evidence="1">Uncharacterized protein</fullName>
    </submittedName>
</protein>
<evidence type="ECO:0000313" key="1">
    <source>
        <dbReference type="EMBL" id="KAK0442496.1"/>
    </source>
</evidence>
<accession>A0AA39JIP9</accession>
<dbReference type="EMBL" id="JAUEPS010000064">
    <property type="protein sequence ID" value="KAK0442496.1"/>
    <property type="molecule type" value="Genomic_DNA"/>
</dbReference>
<organism evidence="1 2">
    <name type="scientific">Armillaria tabescens</name>
    <name type="common">Ringless honey mushroom</name>
    <name type="synonym">Agaricus tabescens</name>
    <dbReference type="NCBI Taxonomy" id="1929756"/>
    <lineage>
        <taxon>Eukaryota</taxon>
        <taxon>Fungi</taxon>
        <taxon>Dikarya</taxon>
        <taxon>Basidiomycota</taxon>
        <taxon>Agaricomycotina</taxon>
        <taxon>Agaricomycetes</taxon>
        <taxon>Agaricomycetidae</taxon>
        <taxon>Agaricales</taxon>
        <taxon>Marasmiineae</taxon>
        <taxon>Physalacriaceae</taxon>
        <taxon>Desarmillaria</taxon>
    </lineage>
</organism>